<organism evidence="2 3">
    <name type="scientific">Fusobacterium ulcerans</name>
    <dbReference type="NCBI Taxonomy" id="861"/>
    <lineage>
        <taxon>Bacteria</taxon>
        <taxon>Fusobacteriati</taxon>
        <taxon>Fusobacteriota</taxon>
        <taxon>Fusobacteriia</taxon>
        <taxon>Fusobacteriales</taxon>
        <taxon>Fusobacteriaceae</taxon>
        <taxon>Fusobacterium</taxon>
    </lineage>
</organism>
<dbReference type="KEGG" id="ful:C4N20_14915"/>
<sequence length="90" mass="10035">MEELKEGKNIESVENKPPVNLDRGGFAWGFLGFFIPIVGFILWLVWRDEKPKTAKSLGIGALVGVIIGFIFIVIYFLIMMFVLGMAITNG</sequence>
<feature type="transmembrane region" description="Helical" evidence="1">
    <location>
        <begin position="26"/>
        <end position="46"/>
    </location>
</feature>
<evidence type="ECO:0000256" key="1">
    <source>
        <dbReference type="SAM" id="Phobius"/>
    </source>
</evidence>
<evidence type="ECO:0000313" key="2">
    <source>
        <dbReference type="EMBL" id="SQJ02739.1"/>
    </source>
</evidence>
<proteinExistence type="predicted"/>
<dbReference type="GeneID" id="78456116"/>
<dbReference type="Proteomes" id="UP000249008">
    <property type="component" value="Chromosome 1"/>
</dbReference>
<keyword evidence="1" id="KW-1133">Transmembrane helix</keyword>
<dbReference type="AlphaFoldDB" id="A0AAX1TPT6"/>
<keyword evidence="1" id="KW-0472">Membrane</keyword>
<protein>
    <recommendedName>
        <fullName evidence="4">DUF4190 domain-containing protein</fullName>
    </recommendedName>
</protein>
<name>A0AAX1TPT6_9FUSO</name>
<dbReference type="RefSeq" id="WP_005977159.1">
    <property type="nucleotide sequence ID" value="NZ_CABKNW010000002.1"/>
</dbReference>
<accession>A0AAX1TPT6</accession>
<reference evidence="2 3" key="1">
    <citation type="submission" date="2018-06" db="EMBL/GenBank/DDBJ databases">
        <authorList>
            <consortium name="Pathogen Informatics"/>
            <person name="Doyle S."/>
        </authorList>
    </citation>
    <scope>NUCLEOTIDE SEQUENCE [LARGE SCALE GENOMIC DNA]</scope>
    <source>
        <strain evidence="2 3">NCTC12112</strain>
    </source>
</reference>
<feature type="transmembrane region" description="Helical" evidence="1">
    <location>
        <begin position="58"/>
        <end position="87"/>
    </location>
</feature>
<evidence type="ECO:0000313" key="3">
    <source>
        <dbReference type="Proteomes" id="UP000249008"/>
    </source>
</evidence>
<evidence type="ECO:0008006" key="4">
    <source>
        <dbReference type="Google" id="ProtNLM"/>
    </source>
</evidence>
<gene>
    <name evidence="2" type="ORF">NCTC12112_01558</name>
</gene>
<keyword evidence="1" id="KW-0812">Transmembrane</keyword>
<dbReference type="EMBL" id="LS483487">
    <property type="protein sequence ID" value="SQJ02739.1"/>
    <property type="molecule type" value="Genomic_DNA"/>
</dbReference>